<evidence type="ECO:0000256" key="1">
    <source>
        <dbReference type="ARBA" id="ARBA00004141"/>
    </source>
</evidence>
<reference evidence="6 7" key="1">
    <citation type="submission" date="2016-10" db="EMBL/GenBank/DDBJ databases">
        <authorList>
            <person name="de Groot N.N."/>
        </authorList>
    </citation>
    <scope>NUCLEOTIDE SEQUENCE [LARGE SCALE GENOMIC DNA]</scope>
    <source>
        <strain evidence="6 7">DSM 19547</strain>
    </source>
</reference>
<feature type="transmembrane region" description="Helical" evidence="5">
    <location>
        <begin position="61"/>
        <end position="79"/>
    </location>
</feature>
<evidence type="ECO:0000256" key="4">
    <source>
        <dbReference type="ARBA" id="ARBA00023136"/>
    </source>
</evidence>
<dbReference type="InterPro" id="IPR000292">
    <property type="entry name" value="For/NO2_transpt"/>
</dbReference>
<gene>
    <name evidence="6" type="ORF">SAMN04488047_1701</name>
</gene>
<evidence type="ECO:0000313" key="7">
    <source>
        <dbReference type="Proteomes" id="UP000199356"/>
    </source>
</evidence>
<dbReference type="Pfam" id="PF01226">
    <property type="entry name" value="Form_Nir_trans"/>
    <property type="match status" value="1"/>
</dbReference>
<keyword evidence="2 5" id="KW-0812">Transmembrane</keyword>
<evidence type="ECO:0000256" key="5">
    <source>
        <dbReference type="SAM" id="Phobius"/>
    </source>
</evidence>
<evidence type="ECO:0000313" key="6">
    <source>
        <dbReference type="EMBL" id="SFQ25259.1"/>
    </source>
</evidence>
<keyword evidence="4 5" id="KW-0472">Membrane</keyword>
<protein>
    <submittedName>
        <fullName evidence="6">Formate/nitrite transporter</fullName>
    </submittedName>
</protein>
<evidence type="ECO:0000256" key="2">
    <source>
        <dbReference type="ARBA" id="ARBA00022692"/>
    </source>
</evidence>
<dbReference type="Gene3D" id="1.20.1080.10">
    <property type="entry name" value="Glycerol uptake facilitator protein"/>
    <property type="match status" value="1"/>
</dbReference>
<keyword evidence="3 5" id="KW-1133">Transmembrane helix</keyword>
<dbReference type="AlphaFoldDB" id="A0A1I5WZX0"/>
<dbReference type="STRING" id="441119.SAMN04488047_1701"/>
<dbReference type="InterPro" id="IPR023271">
    <property type="entry name" value="Aquaporin-like"/>
</dbReference>
<organism evidence="6 7">
    <name type="scientific">Tranquillimonas alkanivorans</name>
    <dbReference type="NCBI Taxonomy" id="441119"/>
    <lineage>
        <taxon>Bacteria</taxon>
        <taxon>Pseudomonadati</taxon>
        <taxon>Pseudomonadota</taxon>
        <taxon>Alphaproteobacteria</taxon>
        <taxon>Rhodobacterales</taxon>
        <taxon>Roseobacteraceae</taxon>
        <taxon>Tranquillimonas</taxon>
    </lineage>
</organism>
<sequence>MSQQLTPVEIFDRSAEEGRRRLDQGNLELVATGFIAGFTIVFGLIAMAVVEGLTEPAAGEASDLFGALAFGVGVVFLVIGRTELFNENFLDPIATAFTSDEEGIGEPPAFSRG</sequence>
<evidence type="ECO:0000256" key="3">
    <source>
        <dbReference type="ARBA" id="ARBA00022989"/>
    </source>
</evidence>
<dbReference type="RefSeq" id="WP_093426010.1">
    <property type="nucleotide sequence ID" value="NZ_FOXA01000070.1"/>
</dbReference>
<comment type="subcellular location">
    <subcellularLocation>
        <location evidence="1">Membrane</location>
        <topology evidence="1">Multi-pass membrane protein</topology>
    </subcellularLocation>
</comment>
<dbReference type="Proteomes" id="UP000199356">
    <property type="component" value="Unassembled WGS sequence"/>
</dbReference>
<dbReference type="EMBL" id="FOXA01000070">
    <property type="protein sequence ID" value="SFQ25259.1"/>
    <property type="molecule type" value="Genomic_DNA"/>
</dbReference>
<dbReference type="OrthoDB" id="3358615at2"/>
<keyword evidence="7" id="KW-1185">Reference proteome</keyword>
<accession>A0A1I5WZX0</accession>
<dbReference type="GO" id="GO:0022857">
    <property type="term" value="F:transmembrane transporter activity"/>
    <property type="evidence" value="ECO:0007669"/>
    <property type="project" value="InterPro"/>
</dbReference>
<name>A0A1I5WZX0_9RHOB</name>
<dbReference type="GO" id="GO:0016020">
    <property type="term" value="C:membrane"/>
    <property type="evidence" value="ECO:0007669"/>
    <property type="project" value="UniProtKB-SubCell"/>
</dbReference>
<proteinExistence type="predicted"/>
<feature type="transmembrane region" description="Helical" evidence="5">
    <location>
        <begin position="29"/>
        <end position="49"/>
    </location>
</feature>